<keyword evidence="5" id="KW-1185">Reference proteome</keyword>
<dbReference type="InterPro" id="IPR009057">
    <property type="entry name" value="Homeodomain-like_sf"/>
</dbReference>
<dbReference type="GO" id="GO:0000976">
    <property type="term" value="F:transcription cis-regulatory region binding"/>
    <property type="evidence" value="ECO:0007669"/>
    <property type="project" value="TreeGrafter"/>
</dbReference>
<evidence type="ECO:0000313" key="5">
    <source>
        <dbReference type="Proteomes" id="UP000593594"/>
    </source>
</evidence>
<evidence type="ECO:0000313" key="4">
    <source>
        <dbReference type="EMBL" id="QPC42354.1"/>
    </source>
</evidence>
<protein>
    <submittedName>
        <fullName evidence="4">TetR/AcrR family transcriptional regulator</fullName>
    </submittedName>
</protein>
<sequence>METHVARTQPRRTQEERSAETRRLLLEATLDSLIEIGYANSSTQRIVERAGVTRGAQIHHYPSKQALVVAATEHLFQGFVDEVAPLAAAMRENELTLDGFVERMWEKFFAGRFFYASLELIVAARSDPALKDQLIPLIRRLHRGLDDIWYRYFRGTDISPARVDTLLNMTLCLFRGMAVQAVLREDPAYYRELLDAWKEILSRMVTEQREAGTVTTQ</sequence>
<dbReference type="KEGG" id="kmn:HW532_06340"/>
<dbReference type="AlphaFoldDB" id="A0A7S8C2U5"/>
<dbReference type="PANTHER" id="PTHR30055">
    <property type="entry name" value="HTH-TYPE TRANSCRIPTIONAL REGULATOR RUTR"/>
    <property type="match status" value="1"/>
</dbReference>
<gene>
    <name evidence="4" type="ORF">HW532_06340</name>
</gene>
<name>A0A7S8C2U5_9HYPH</name>
<evidence type="ECO:0000256" key="1">
    <source>
        <dbReference type="ARBA" id="ARBA00023125"/>
    </source>
</evidence>
<keyword evidence="1 2" id="KW-0238">DNA-binding</keyword>
<evidence type="ECO:0000259" key="3">
    <source>
        <dbReference type="PROSITE" id="PS50977"/>
    </source>
</evidence>
<reference evidence="4 5" key="1">
    <citation type="submission" date="2020-06" db="EMBL/GenBank/DDBJ databases">
        <title>Genome sequence of 2 isolates from Red Sea Mangroves.</title>
        <authorList>
            <person name="Sefrji F."/>
            <person name="Michoud G."/>
            <person name="Merlino G."/>
            <person name="Daffonchio D."/>
        </authorList>
    </citation>
    <scope>NUCLEOTIDE SEQUENCE [LARGE SCALE GENOMIC DNA]</scope>
    <source>
        <strain evidence="4 5">R1DC25</strain>
    </source>
</reference>
<dbReference type="EMBL" id="CP058214">
    <property type="protein sequence ID" value="QPC42354.1"/>
    <property type="molecule type" value="Genomic_DNA"/>
</dbReference>
<dbReference type="Pfam" id="PF00440">
    <property type="entry name" value="TetR_N"/>
    <property type="match status" value="1"/>
</dbReference>
<dbReference type="SUPFAM" id="SSF46689">
    <property type="entry name" value="Homeodomain-like"/>
    <property type="match status" value="1"/>
</dbReference>
<dbReference type="PANTHER" id="PTHR30055:SF226">
    <property type="entry name" value="HTH-TYPE TRANSCRIPTIONAL REGULATOR PKSA"/>
    <property type="match status" value="1"/>
</dbReference>
<dbReference type="PRINTS" id="PR00455">
    <property type="entry name" value="HTHTETR"/>
</dbReference>
<proteinExistence type="predicted"/>
<dbReference type="Proteomes" id="UP000593594">
    <property type="component" value="Chromosome"/>
</dbReference>
<accession>A0A7S8C2U5</accession>
<dbReference type="GO" id="GO:0003700">
    <property type="term" value="F:DNA-binding transcription factor activity"/>
    <property type="evidence" value="ECO:0007669"/>
    <property type="project" value="TreeGrafter"/>
</dbReference>
<organism evidence="4 5">
    <name type="scientific">Kaustia mangrovi</name>
    <dbReference type="NCBI Taxonomy" id="2593653"/>
    <lineage>
        <taxon>Bacteria</taxon>
        <taxon>Pseudomonadati</taxon>
        <taxon>Pseudomonadota</taxon>
        <taxon>Alphaproteobacteria</taxon>
        <taxon>Hyphomicrobiales</taxon>
        <taxon>Parvibaculaceae</taxon>
        <taxon>Kaustia</taxon>
    </lineage>
</organism>
<dbReference type="InterPro" id="IPR050109">
    <property type="entry name" value="HTH-type_TetR-like_transc_reg"/>
</dbReference>
<feature type="DNA-binding region" description="H-T-H motif" evidence="2">
    <location>
        <begin position="42"/>
        <end position="61"/>
    </location>
</feature>
<dbReference type="PROSITE" id="PS50977">
    <property type="entry name" value="HTH_TETR_2"/>
    <property type="match status" value="1"/>
</dbReference>
<evidence type="ECO:0000256" key="2">
    <source>
        <dbReference type="PROSITE-ProRule" id="PRU00335"/>
    </source>
</evidence>
<feature type="domain" description="HTH tetR-type" evidence="3">
    <location>
        <begin position="19"/>
        <end position="79"/>
    </location>
</feature>
<dbReference type="Gene3D" id="1.10.357.10">
    <property type="entry name" value="Tetracycline Repressor, domain 2"/>
    <property type="match status" value="1"/>
</dbReference>
<dbReference type="InterPro" id="IPR001647">
    <property type="entry name" value="HTH_TetR"/>
</dbReference>